<accession>A0A1E3K2G4</accession>
<evidence type="ECO:0000256" key="10">
    <source>
        <dbReference type="ARBA" id="ARBA00023136"/>
    </source>
</evidence>
<dbReference type="OrthoDB" id="20028at2759"/>
<evidence type="ECO:0000256" key="11">
    <source>
        <dbReference type="ARBA" id="ARBA00044743"/>
    </source>
</evidence>
<keyword evidence="10 14" id="KW-0472">Membrane</keyword>
<keyword evidence="5 14" id="KW-0328">Glycosyltransferase</keyword>
<feature type="transmembrane region" description="Helical" evidence="14">
    <location>
        <begin position="346"/>
        <end position="366"/>
    </location>
</feature>
<dbReference type="EC" id="2.4.1.258" evidence="3 14"/>
<comment type="similarity">
    <text evidence="13">Belongs to the glycosyltransferase ALG3 family.</text>
</comment>
<name>A0A1E3K2G4_9TREE</name>
<feature type="transmembrane region" description="Helical" evidence="14">
    <location>
        <begin position="116"/>
        <end position="136"/>
    </location>
</feature>
<dbReference type="PANTHER" id="PTHR12646">
    <property type="entry name" value="NOT56 - RELATED"/>
    <property type="match status" value="1"/>
</dbReference>
<comment type="catalytic activity">
    <reaction evidence="12 14">
        <text>an alpha-D-Man-(1-&gt;2)-alpha-D-Man-(1-&gt;2)-alpha-D-Man-(1-&gt;3)-[alpha-D-Man-(1-&gt;6)]-beta-D-Man-(1-&gt;4)-beta-D-GlcNAc-(1-&gt;4)-alpha-D-GlcNAc-diphospho-di-trans,poly-cis-dolichol + a di-trans,poly-cis-dolichyl beta-D-mannosyl phosphate = an alpha-D-Man-(1-&gt;2)-alpha-D-Man-(1-&gt;2)-alpha-D-Man-(1-&gt;3)-[alpha-D-Man-(1-&gt;3)-alpha-D-Man-(1-&gt;6)]-beta-D-Man-(1-&gt;4)-beta-D-GlcNAc-(1-&gt;4)-alpha-D-GlcNAc-diphospho-di-trans,poly-cis-dolichol + a di-trans,poly-cis-dolichyl phosphate + H(+)</text>
        <dbReference type="Rhea" id="RHEA:29527"/>
        <dbReference type="Rhea" id="RHEA-COMP:19498"/>
        <dbReference type="Rhea" id="RHEA-COMP:19501"/>
        <dbReference type="Rhea" id="RHEA-COMP:19516"/>
        <dbReference type="Rhea" id="RHEA-COMP:19517"/>
        <dbReference type="ChEBI" id="CHEBI:15378"/>
        <dbReference type="ChEBI" id="CHEBI:57683"/>
        <dbReference type="ChEBI" id="CHEBI:58211"/>
        <dbReference type="ChEBI" id="CHEBI:132515"/>
        <dbReference type="ChEBI" id="CHEBI:132516"/>
        <dbReference type="EC" id="2.4.1.258"/>
    </reaction>
    <physiologicalReaction direction="left-to-right" evidence="12 14">
        <dbReference type="Rhea" id="RHEA:29528"/>
    </physiologicalReaction>
</comment>
<evidence type="ECO:0000256" key="1">
    <source>
        <dbReference type="ARBA" id="ARBA00004477"/>
    </source>
</evidence>
<keyword evidence="9 14" id="KW-1133">Transmembrane helix</keyword>
<dbReference type="Proteomes" id="UP000094819">
    <property type="component" value="Unassembled WGS sequence"/>
</dbReference>
<dbReference type="UniPathway" id="UPA00378"/>
<comment type="caution">
    <text evidence="15">The sequence shown here is derived from an EMBL/GenBank/DDBJ whole genome shotgun (WGS) entry which is preliminary data.</text>
</comment>
<comment type="pathway">
    <text evidence="2 14">Protein modification; protein glycosylation.</text>
</comment>
<reference evidence="15 16" key="1">
    <citation type="submission" date="2016-06" db="EMBL/GenBank/DDBJ databases">
        <title>Evolution of pathogenesis and genome organization in the Tremellales.</title>
        <authorList>
            <person name="Cuomo C."/>
            <person name="Litvintseva A."/>
            <person name="Heitman J."/>
            <person name="Chen Y."/>
            <person name="Sun S."/>
            <person name="Springer D."/>
            <person name="Dromer F."/>
            <person name="Young S."/>
            <person name="Zeng Q."/>
            <person name="Chapman S."/>
            <person name="Gujja S."/>
            <person name="Saif S."/>
            <person name="Birren B."/>
        </authorList>
    </citation>
    <scope>NUCLEOTIDE SEQUENCE [LARGE SCALE GENOMIC DNA]</scope>
    <source>
        <strain evidence="15 16">CBS 7118</strain>
    </source>
</reference>
<proteinExistence type="inferred from homology"/>
<evidence type="ECO:0000313" key="15">
    <source>
        <dbReference type="EMBL" id="ODO06402.1"/>
    </source>
</evidence>
<feature type="transmembrane region" description="Helical" evidence="14">
    <location>
        <begin position="231"/>
        <end position="254"/>
    </location>
</feature>
<dbReference type="GeneID" id="30190847"/>
<feature type="transmembrane region" description="Helical" evidence="14">
    <location>
        <begin position="413"/>
        <end position="432"/>
    </location>
</feature>
<gene>
    <name evidence="15" type="ORF">L198_01634</name>
</gene>
<evidence type="ECO:0000256" key="14">
    <source>
        <dbReference type="RuleBase" id="RU364047"/>
    </source>
</evidence>
<keyword evidence="7 14" id="KW-0812">Transmembrane</keyword>
<feature type="transmembrane region" description="Helical" evidence="14">
    <location>
        <begin position="201"/>
        <end position="225"/>
    </location>
</feature>
<dbReference type="EMBL" id="AWGH01000003">
    <property type="protein sequence ID" value="ODO06402.1"/>
    <property type="molecule type" value="Genomic_DNA"/>
</dbReference>
<evidence type="ECO:0000256" key="6">
    <source>
        <dbReference type="ARBA" id="ARBA00022679"/>
    </source>
</evidence>
<dbReference type="Pfam" id="PF05208">
    <property type="entry name" value="ALG3"/>
    <property type="match status" value="1"/>
</dbReference>
<feature type="transmembrane region" description="Helical" evidence="14">
    <location>
        <begin position="296"/>
        <end position="315"/>
    </location>
</feature>
<dbReference type="RefSeq" id="XP_019034502.1">
    <property type="nucleotide sequence ID" value="XM_019173797.1"/>
</dbReference>
<feature type="transmembrane region" description="Helical" evidence="14">
    <location>
        <begin position="172"/>
        <end position="189"/>
    </location>
</feature>
<evidence type="ECO:0000256" key="4">
    <source>
        <dbReference type="ARBA" id="ARBA00015561"/>
    </source>
</evidence>
<keyword evidence="8 14" id="KW-0256">Endoplasmic reticulum</keyword>
<evidence type="ECO:0000256" key="2">
    <source>
        <dbReference type="ARBA" id="ARBA00004922"/>
    </source>
</evidence>
<feature type="transmembrane region" description="Helical" evidence="14">
    <location>
        <begin position="378"/>
        <end position="401"/>
    </location>
</feature>
<evidence type="ECO:0000256" key="7">
    <source>
        <dbReference type="ARBA" id="ARBA00022692"/>
    </source>
</evidence>
<organism evidence="15 16">
    <name type="scientific">Cryptococcus wingfieldii CBS 7118</name>
    <dbReference type="NCBI Taxonomy" id="1295528"/>
    <lineage>
        <taxon>Eukaryota</taxon>
        <taxon>Fungi</taxon>
        <taxon>Dikarya</taxon>
        <taxon>Basidiomycota</taxon>
        <taxon>Agaricomycotina</taxon>
        <taxon>Tremellomycetes</taxon>
        <taxon>Tremellales</taxon>
        <taxon>Cryptococcaceae</taxon>
        <taxon>Cryptococcus</taxon>
    </lineage>
</organism>
<evidence type="ECO:0000256" key="8">
    <source>
        <dbReference type="ARBA" id="ARBA00022824"/>
    </source>
</evidence>
<keyword evidence="16" id="KW-1185">Reference proteome</keyword>
<keyword evidence="6 14" id="KW-0808">Transferase</keyword>
<dbReference type="AlphaFoldDB" id="A0A1E3K2G4"/>
<feature type="transmembrane region" description="Helical" evidence="14">
    <location>
        <begin position="31"/>
        <end position="52"/>
    </location>
</feature>
<evidence type="ECO:0000313" key="16">
    <source>
        <dbReference type="Proteomes" id="UP000094819"/>
    </source>
</evidence>
<comment type="function">
    <text evidence="11 14">Dol-P-Man:Man(5)GlcNAc(2)-PP-Dol alpha-1,3-mannosyltransferase that operates in the biosynthetic pathway of dolichol-linked oligosaccharides, the glycan precursors employed in protein asparagine (N)-glycosylation. The assembly of dolichol-linked oligosaccharides begins on the cytosolic side of the endoplasmic reticulum membrane and finishes in its lumen. The sequential addition of sugars to dolichol pyrophosphate produces dolichol-linked oligosaccharides containing fourteen sugars, including two GlcNAcs, nine mannoses and three glucoses. Once assembled, the oligosaccharide is transferred from the lipid to nascent proteins by oligosaccharyltransferases. In the lumen of the endoplasmic reticulum, adds the first dolichyl beta-D-mannosyl phosphate derived mannose in an alpha-1,3 linkage to Man(5)GlcNAc(2)-PP-dolichol to produce Man(6)GlcNAc(2)-PP-dolichol.</text>
</comment>
<comment type="subcellular location">
    <subcellularLocation>
        <location evidence="1 14">Endoplasmic reticulum membrane</location>
        <topology evidence="1 14">Multi-pass membrane protein</topology>
    </subcellularLocation>
</comment>
<dbReference type="GO" id="GO:0052925">
    <property type="term" value="F:dol-P-Man:Man(5)GlcNAc(2)-PP-Dol alpha-1,3-mannosyltransferase activity"/>
    <property type="evidence" value="ECO:0007669"/>
    <property type="project" value="UniProtKB-EC"/>
</dbReference>
<evidence type="ECO:0000256" key="3">
    <source>
        <dbReference type="ARBA" id="ARBA00011964"/>
    </source>
</evidence>
<evidence type="ECO:0000256" key="13">
    <source>
        <dbReference type="ARBA" id="ARBA00093457"/>
    </source>
</evidence>
<dbReference type="GO" id="GO:0005789">
    <property type="term" value="C:endoplasmic reticulum membrane"/>
    <property type="evidence" value="ECO:0007669"/>
    <property type="project" value="UniProtKB-SubCell"/>
</dbReference>
<evidence type="ECO:0000256" key="9">
    <source>
        <dbReference type="ARBA" id="ARBA00022989"/>
    </source>
</evidence>
<protein>
    <recommendedName>
        <fullName evidence="4 14">Dol-P-Man:Man(5)GlcNAc(2)-PP-Dol alpha-1,3-mannosyltransferase</fullName>
        <ecNumber evidence="3 14">2.4.1.258</ecNumber>
    </recommendedName>
    <alternativeName>
        <fullName evidence="14">Dol-P-Man-dependent alpha(1-3)-mannosyltransferase</fullName>
    </alternativeName>
</protein>
<dbReference type="PANTHER" id="PTHR12646:SF0">
    <property type="entry name" value="DOL-P-MAN:MAN(5)GLCNAC(2)-PP-DOL ALPHA-1,3-MANNOSYLTRANSFERASE"/>
    <property type="match status" value="1"/>
</dbReference>
<sequence>MPPATDKTKQAKRPIKSLLDFGLQFFFDRKYFWHFTSLLFLGEILLGLLVIWKIPYTKIDWPAYMQQVGMFLDGEQDYSRIEGETGPLVYPALHLYIYTAFSKIMPSIDDVRPAQYIFLGIYLLTFLSVANIYYLAGRPSANGKHYVQALLVPLTLSKRAHSIFMLRLFNDPIAMLILYWSIIAFQIGGKKGWRVGCAVSDLCCSLALGVKMNILLFVPGLLVLLFQYRGIYGLVEGVSIIALVQVALPAPFFLSSTNHALSYLSSAFDFSRQFLYEWTVNWRFINEELFLSRERAVLLLFGQVIVLLTFAAFKWSPIPGGAIRVVNNGLLLPSQPAGEPSLLPAYHIPLVLFTSNLIGMIFARSLHYQFYSWYFHQLPFLLFSGGAWNSAAIGSIIWALIQWPWEVTPATAFTSLQLLGSHLVLLSGIFFCNPISKEVVPSNIKSE</sequence>
<evidence type="ECO:0000256" key="5">
    <source>
        <dbReference type="ARBA" id="ARBA00022676"/>
    </source>
</evidence>
<evidence type="ECO:0000256" key="12">
    <source>
        <dbReference type="ARBA" id="ARBA00049506"/>
    </source>
</evidence>
<dbReference type="InterPro" id="IPR007873">
    <property type="entry name" value="Glycosyltransferase_ALG3"/>
</dbReference>